<keyword evidence="2" id="KW-0808">Transferase</keyword>
<dbReference type="OrthoDB" id="7595389at2"/>
<dbReference type="SUPFAM" id="SSF55729">
    <property type="entry name" value="Acyl-CoA N-acyltransferases (Nat)"/>
    <property type="match status" value="1"/>
</dbReference>
<reference evidence="3" key="1">
    <citation type="submission" date="2015-07" db="EMBL/GenBank/DDBJ databases">
        <authorList>
            <person name="Rodrigo-Torres Lidia"/>
            <person name="Arahal R.David."/>
        </authorList>
    </citation>
    <scope>NUCLEOTIDE SEQUENCE [LARGE SCALE GENOMIC DNA]</scope>
    <source>
        <strain evidence="3">CECT 5096</strain>
    </source>
</reference>
<evidence type="ECO:0000313" key="3">
    <source>
        <dbReference type="Proteomes" id="UP000049983"/>
    </source>
</evidence>
<proteinExistence type="predicted"/>
<evidence type="ECO:0000313" key="2">
    <source>
        <dbReference type="EMBL" id="CTQ78133.1"/>
    </source>
</evidence>
<gene>
    <name evidence="2" type="ORF">LA5096_05475</name>
</gene>
<dbReference type="EMBL" id="CXWC01000014">
    <property type="protein sequence ID" value="CTQ78133.1"/>
    <property type="molecule type" value="Genomic_DNA"/>
</dbReference>
<dbReference type="CDD" id="cd04301">
    <property type="entry name" value="NAT_SF"/>
    <property type="match status" value="1"/>
</dbReference>
<dbReference type="GO" id="GO:0008080">
    <property type="term" value="F:N-acetyltransferase activity"/>
    <property type="evidence" value="ECO:0007669"/>
    <property type="project" value="TreeGrafter"/>
</dbReference>
<dbReference type="InterPro" id="IPR039143">
    <property type="entry name" value="GNPNAT1-like"/>
</dbReference>
<keyword evidence="3" id="KW-1185">Reference proteome</keyword>
<dbReference type="PROSITE" id="PS51186">
    <property type="entry name" value="GNAT"/>
    <property type="match status" value="1"/>
</dbReference>
<dbReference type="STRING" id="311410.LA5095_05457"/>
<dbReference type="InterPro" id="IPR016181">
    <property type="entry name" value="Acyl_CoA_acyltransferase"/>
</dbReference>
<organism evidence="2 3">
    <name type="scientific">Roseibium album</name>
    <dbReference type="NCBI Taxonomy" id="311410"/>
    <lineage>
        <taxon>Bacteria</taxon>
        <taxon>Pseudomonadati</taxon>
        <taxon>Pseudomonadota</taxon>
        <taxon>Alphaproteobacteria</taxon>
        <taxon>Hyphomicrobiales</taxon>
        <taxon>Stappiaceae</taxon>
        <taxon>Roseibium</taxon>
    </lineage>
</organism>
<accession>A0A0M7B2R9</accession>
<evidence type="ECO:0000259" key="1">
    <source>
        <dbReference type="PROSITE" id="PS51186"/>
    </source>
</evidence>
<dbReference type="PANTHER" id="PTHR13355:SF15">
    <property type="entry name" value="GCN5-RELATED N-ACETYLTRANSFERASE 3, CHLOROPLASTIC"/>
    <property type="match status" value="1"/>
</dbReference>
<name>A0A0M7B2R9_9HYPH</name>
<sequence>MFMQREANSSENIVIRPAGRDDLPGILSLYHDLNAEDLDAPLSLKERTFIQMLAQPGLSILLALLDGELVATITVVVVPNLTRGCASYALLENVATLSSCRGKGIGGRLLAEAIDLCWKADCYKIMLMSGSQNLRAHRFYQARGFKTTKTGFELRKPGYAVRKIR</sequence>
<dbReference type="Proteomes" id="UP000049983">
    <property type="component" value="Unassembled WGS sequence"/>
</dbReference>
<dbReference type="PANTHER" id="PTHR13355">
    <property type="entry name" value="GLUCOSAMINE 6-PHOSPHATE N-ACETYLTRANSFERASE"/>
    <property type="match status" value="1"/>
</dbReference>
<dbReference type="Pfam" id="PF00583">
    <property type="entry name" value="Acetyltransf_1"/>
    <property type="match status" value="1"/>
</dbReference>
<feature type="domain" description="N-acetyltransferase" evidence="1">
    <location>
        <begin position="13"/>
        <end position="165"/>
    </location>
</feature>
<protein>
    <submittedName>
        <fullName evidence="2">Aminoalkylphosphonic acid N-acetyltransferase</fullName>
    </submittedName>
</protein>
<dbReference type="Gene3D" id="3.40.630.30">
    <property type="match status" value="1"/>
</dbReference>
<dbReference type="AlphaFoldDB" id="A0A0M7B2R9"/>
<dbReference type="InterPro" id="IPR000182">
    <property type="entry name" value="GNAT_dom"/>
</dbReference>